<keyword evidence="1" id="KW-1133">Transmembrane helix</keyword>
<evidence type="ECO:0000256" key="1">
    <source>
        <dbReference type="SAM" id="Phobius"/>
    </source>
</evidence>
<protein>
    <submittedName>
        <fullName evidence="2">Uncharacterized protein</fullName>
    </submittedName>
</protein>
<keyword evidence="3" id="KW-1185">Reference proteome</keyword>
<evidence type="ECO:0000313" key="2">
    <source>
        <dbReference type="EnsemblPlants" id="KQL07391"/>
    </source>
</evidence>
<dbReference type="Proteomes" id="UP000004995">
    <property type="component" value="Unassembled WGS sequence"/>
</dbReference>
<keyword evidence="1" id="KW-0472">Membrane</keyword>
<sequence length="113" mass="12639">MMTPDGRACMCLRRHRMGEYSTVRGCGVWSGVYGHGDDGGAFMAVNLMVSCLMALSLPWSCTSSRNSCKSTCMHTPSVTLVVWWHYPPIRASLRNFAPRLYQRENFGKLCALV</sequence>
<dbReference type="HOGENOM" id="CLU_2137847_0_0_1"/>
<reference evidence="3" key="1">
    <citation type="journal article" date="2012" name="Nat. Biotechnol.">
        <title>Reference genome sequence of the model plant Setaria.</title>
        <authorList>
            <person name="Bennetzen J.L."/>
            <person name="Schmutz J."/>
            <person name="Wang H."/>
            <person name="Percifield R."/>
            <person name="Hawkins J."/>
            <person name="Pontaroli A.C."/>
            <person name="Estep M."/>
            <person name="Feng L."/>
            <person name="Vaughn J.N."/>
            <person name="Grimwood J."/>
            <person name="Jenkins J."/>
            <person name="Barry K."/>
            <person name="Lindquist E."/>
            <person name="Hellsten U."/>
            <person name="Deshpande S."/>
            <person name="Wang X."/>
            <person name="Wu X."/>
            <person name="Mitros T."/>
            <person name="Triplett J."/>
            <person name="Yang X."/>
            <person name="Ye C.Y."/>
            <person name="Mauro-Herrera M."/>
            <person name="Wang L."/>
            <person name="Li P."/>
            <person name="Sharma M."/>
            <person name="Sharma R."/>
            <person name="Ronald P.C."/>
            <person name="Panaud O."/>
            <person name="Kellogg E.A."/>
            <person name="Brutnell T.P."/>
            <person name="Doust A.N."/>
            <person name="Tuskan G.A."/>
            <person name="Rokhsar D."/>
            <person name="Devos K.M."/>
        </authorList>
    </citation>
    <scope>NUCLEOTIDE SEQUENCE [LARGE SCALE GENOMIC DNA]</scope>
    <source>
        <strain evidence="3">cv. Yugu1</strain>
    </source>
</reference>
<accession>K3XNC7</accession>
<evidence type="ECO:0000313" key="3">
    <source>
        <dbReference type="Proteomes" id="UP000004995"/>
    </source>
</evidence>
<dbReference type="EnsemblPlants" id="KQL07391">
    <property type="protein sequence ID" value="KQL07391"/>
    <property type="gene ID" value="SETIT_003400mg"/>
</dbReference>
<feature type="transmembrane region" description="Helical" evidence="1">
    <location>
        <begin position="39"/>
        <end position="59"/>
    </location>
</feature>
<dbReference type="Gramene" id="KQL07391">
    <property type="protein sequence ID" value="KQL07391"/>
    <property type="gene ID" value="SETIT_003400mg"/>
</dbReference>
<dbReference type="InParanoid" id="K3XNC7"/>
<keyword evidence="1" id="KW-0812">Transmembrane</keyword>
<dbReference type="AlphaFoldDB" id="K3XNC7"/>
<name>K3XNC7_SETIT</name>
<dbReference type="EMBL" id="AGNK02003337">
    <property type="status" value="NOT_ANNOTATED_CDS"/>
    <property type="molecule type" value="Genomic_DNA"/>
</dbReference>
<proteinExistence type="predicted"/>
<organism evidence="2 3">
    <name type="scientific">Setaria italica</name>
    <name type="common">Foxtail millet</name>
    <name type="synonym">Panicum italicum</name>
    <dbReference type="NCBI Taxonomy" id="4555"/>
    <lineage>
        <taxon>Eukaryota</taxon>
        <taxon>Viridiplantae</taxon>
        <taxon>Streptophyta</taxon>
        <taxon>Embryophyta</taxon>
        <taxon>Tracheophyta</taxon>
        <taxon>Spermatophyta</taxon>
        <taxon>Magnoliopsida</taxon>
        <taxon>Liliopsida</taxon>
        <taxon>Poales</taxon>
        <taxon>Poaceae</taxon>
        <taxon>PACMAD clade</taxon>
        <taxon>Panicoideae</taxon>
        <taxon>Panicodae</taxon>
        <taxon>Paniceae</taxon>
        <taxon>Cenchrinae</taxon>
        <taxon>Setaria</taxon>
    </lineage>
</organism>
<reference evidence="2" key="2">
    <citation type="submission" date="2018-08" db="UniProtKB">
        <authorList>
            <consortium name="EnsemblPlants"/>
        </authorList>
    </citation>
    <scope>IDENTIFICATION</scope>
    <source>
        <strain evidence="2">Yugu1</strain>
    </source>
</reference>